<evidence type="ECO:0000256" key="1">
    <source>
        <dbReference type="ARBA" id="ARBA00008779"/>
    </source>
</evidence>
<keyword evidence="6" id="KW-0808">Transferase</keyword>
<dbReference type="InterPro" id="IPR017850">
    <property type="entry name" value="Alkaline_phosphatase_core_sf"/>
</dbReference>
<evidence type="ECO:0000256" key="4">
    <source>
        <dbReference type="ARBA" id="ARBA00022837"/>
    </source>
</evidence>
<dbReference type="PROSITE" id="PS00523">
    <property type="entry name" value="SULFATASE_1"/>
    <property type="match status" value="1"/>
</dbReference>
<evidence type="ECO:0000259" key="5">
    <source>
        <dbReference type="Pfam" id="PF00884"/>
    </source>
</evidence>
<evidence type="ECO:0000313" key="6">
    <source>
        <dbReference type="EMBL" id="NME68791.1"/>
    </source>
</evidence>
<dbReference type="Gene3D" id="3.40.720.10">
    <property type="entry name" value="Alkaline Phosphatase, subunit A"/>
    <property type="match status" value="1"/>
</dbReference>
<sequence>MKNYLFTILLIAINCPSTKGQKQAQEKPNIVVILCDDLGYGDLSAYGHPIIKTPHLDNMAQKGILMTNCYSSAPVCSPSRAGLLTGKSPNKVGIYDFIPGYKRSEDLRDLVHLQEFENTIPSVLKSAGYATCLSGKWHCSSRFNSDAQPKPDYFGFDHWFATHNNASPSHQNPSNFVRNGNKVGELEGFSCQIVVDEAIGWLNTKPSHQPFYLQITFHEPHEPIASPQQLIDKNLPLSENEAQAKYFANVENMDLAVGRLLNYLEENKLDNTLIFFTSDNGPETLMRYSRAKHSYGSPGELKGMKLWTNEAGIRVPGILYWMGNETFHGTSDAVISALDLMPTLAEITGVQLENKHELDGESFVKWIKTGQKKRTKPLVWAFYDALNQQRVAMRSEDWKVLATLTVDGKELPKLHNLYDGNEALVKSAKLTNFELYDIKNDLGETNNLASSKPKVLKKMKKVMEEEYQLLLEESFIWRREN</sequence>
<dbReference type="GO" id="GO:0004065">
    <property type="term" value="F:arylsulfatase activity"/>
    <property type="evidence" value="ECO:0007669"/>
    <property type="project" value="TreeGrafter"/>
</dbReference>
<dbReference type="RefSeq" id="WP_169657082.1">
    <property type="nucleotide sequence ID" value="NZ_JABANE010000029.1"/>
</dbReference>
<comment type="similarity">
    <text evidence="1">Belongs to the sulfatase family.</text>
</comment>
<evidence type="ECO:0000256" key="3">
    <source>
        <dbReference type="ARBA" id="ARBA00022801"/>
    </source>
</evidence>
<dbReference type="GO" id="GO:0016740">
    <property type="term" value="F:transferase activity"/>
    <property type="evidence" value="ECO:0007669"/>
    <property type="project" value="UniProtKB-KW"/>
</dbReference>
<dbReference type="PANTHER" id="PTHR42693">
    <property type="entry name" value="ARYLSULFATASE FAMILY MEMBER"/>
    <property type="match status" value="1"/>
</dbReference>
<evidence type="ECO:0000256" key="2">
    <source>
        <dbReference type="ARBA" id="ARBA00022723"/>
    </source>
</evidence>
<protein>
    <submittedName>
        <fullName evidence="6">Sulfatase-like hydrolase/transferase</fullName>
    </submittedName>
</protein>
<keyword evidence="4" id="KW-0106">Calcium</keyword>
<dbReference type="InterPro" id="IPR000917">
    <property type="entry name" value="Sulfatase_N"/>
</dbReference>
<dbReference type="PROSITE" id="PS00149">
    <property type="entry name" value="SULFATASE_2"/>
    <property type="match status" value="1"/>
</dbReference>
<dbReference type="AlphaFoldDB" id="A0A7X9RU78"/>
<gene>
    <name evidence="6" type="ORF">HHU12_12535</name>
</gene>
<dbReference type="Gene3D" id="3.30.1120.10">
    <property type="match status" value="1"/>
</dbReference>
<proteinExistence type="inferred from homology"/>
<keyword evidence="7" id="KW-1185">Reference proteome</keyword>
<dbReference type="PANTHER" id="PTHR42693:SF53">
    <property type="entry name" value="ENDO-4-O-SULFATASE"/>
    <property type="match status" value="1"/>
</dbReference>
<dbReference type="EMBL" id="JABANE010000029">
    <property type="protein sequence ID" value="NME68791.1"/>
    <property type="molecule type" value="Genomic_DNA"/>
</dbReference>
<dbReference type="InterPro" id="IPR050738">
    <property type="entry name" value="Sulfatase"/>
</dbReference>
<comment type="caution">
    <text evidence="6">The sequence shown here is derived from an EMBL/GenBank/DDBJ whole genome shotgun (WGS) entry which is preliminary data.</text>
</comment>
<keyword evidence="3 6" id="KW-0378">Hydrolase</keyword>
<dbReference type="SUPFAM" id="SSF53649">
    <property type="entry name" value="Alkaline phosphatase-like"/>
    <property type="match status" value="1"/>
</dbReference>
<organism evidence="6 7">
    <name type="scientific">Flammeovirga aprica JL-4</name>
    <dbReference type="NCBI Taxonomy" id="694437"/>
    <lineage>
        <taxon>Bacteria</taxon>
        <taxon>Pseudomonadati</taxon>
        <taxon>Bacteroidota</taxon>
        <taxon>Cytophagia</taxon>
        <taxon>Cytophagales</taxon>
        <taxon>Flammeovirgaceae</taxon>
        <taxon>Flammeovirga</taxon>
    </lineage>
</organism>
<dbReference type="Proteomes" id="UP000576082">
    <property type="component" value="Unassembled WGS sequence"/>
</dbReference>
<dbReference type="InterPro" id="IPR024607">
    <property type="entry name" value="Sulfatase_CS"/>
</dbReference>
<feature type="domain" description="Sulfatase N-terminal" evidence="5">
    <location>
        <begin position="28"/>
        <end position="350"/>
    </location>
</feature>
<reference evidence="6 7" key="1">
    <citation type="submission" date="2020-04" db="EMBL/GenBank/DDBJ databases">
        <title>Flammeovirga sp. SR4, a novel species isolated from seawater.</title>
        <authorList>
            <person name="Wang X."/>
        </authorList>
    </citation>
    <scope>NUCLEOTIDE SEQUENCE [LARGE SCALE GENOMIC DNA]</scope>
    <source>
        <strain evidence="6 7">ATCC 23126</strain>
    </source>
</reference>
<name>A0A7X9RU78_9BACT</name>
<dbReference type="GO" id="GO:0046872">
    <property type="term" value="F:metal ion binding"/>
    <property type="evidence" value="ECO:0007669"/>
    <property type="project" value="UniProtKB-KW"/>
</dbReference>
<keyword evidence="2" id="KW-0479">Metal-binding</keyword>
<dbReference type="Pfam" id="PF00884">
    <property type="entry name" value="Sulfatase"/>
    <property type="match status" value="1"/>
</dbReference>
<evidence type="ECO:0000313" key="7">
    <source>
        <dbReference type="Proteomes" id="UP000576082"/>
    </source>
</evidence>
<accession>A0A7X9RU78</accession>